<dbReference type="SUPFAM" id="SSF56281">
    <property type="entry name" value="Metallo-hydrolase/oxidoreductase"/>
    <property type="match status" value="1"/>
</dbReference>
<accession>A0A7G2C4Z3</accession>
<evidence type="ECO:0000256" key="10">
    <source>
        <dbReference type="ARBA" id="ARBA00023242"/>
    </source>
</evidence>
<evidence type="ECO:0000256" key="5">
    <source>
        <dbReference type="ARBA" id="ARBA00022763"/>
    </source>
</evidence>
<evidence type="ECO:0000256" key="3">
    <source>
        <dbReference type="ARBA" id="ARBA00022722"/>
    </source>
</evidence>
<keyword evidence="16" id="KW-1185">Reference proteome</keyword>
<keyword evidence="10" id="KW-0539">Nucleus</keyword>
<proteinExistence type="inferred from homology"/>
<dbReference type="GO" id="GO:0006303">
    <property type="term" value="P:double-strand break repair via nonhomologous end joining"/>
    <property type="evidence" value="ECO:0007669"/>
    <property type="project" value="TreeGrafter"/>
</dbReference>
<keyword evidence="8" id="KW-0233">DNA recombination</keyword>
<feature type="compositionally biased region" description="Basic and acidic residues" evidence="13">
    <location>
        <begin position="30"/>
        <end position="41"/>
    </location>
</feature>
<dbReference type="Proteomes" id="UP000515908">
    <property type="component" value="Chromosome 04"/>
</dbReference>
<dbReference type="Gene3D" id="3.60.15.10">
    <property type="entry name" value="Ribonuclease Z/Hydroxyacylglutathione hydrolase-like"/>
    <property type="match status" value="1"/>
</dbReference>
<sequence>MPNIENDSTNSKENVNASESAAEPPPANGKPEDSKQQKKMKDYFESRTILSTSHYSIIVDGFRFVGHNLKNRRERGHGEHILYFLTHFHSDHYTGLTSGWSSGMIYCSLQTAALCKSRLGINPSFLYPMELSHLYFFTEAEGKFVSKVAVDNKSALRGIPDGNFTEEVFSVVCLPANHCPGSVMLVFQSNTFGTILHTGDFRYNRIPEAHWPREVTTMDAYYTRASLQGVPRVPPPFYEQFLYDYISVFKNAVDVLYLDNTFCDKNFDFPSQWEINTAVVKTVLDTFRGAGDGDENGVIHIAVLVGSYVIGKERVALALQETFEVDGSKSTDPVVPIQVSEEKFDLFQSMNFFPERFTSVTSTSGTFVKLPSPVAKSDAALSLQSFHINDKEDDKRSYKLSLYLVSMGDVHYPSLAKAVQPSSESEKIPFDWQQHPFTKIIAVEPTGWRKKITTSVVHSRVKLLSIPYSEHCSFHEMVSFVRDVNPKRIVPTVSKETYAEYESYFVERAPRLASRCGNTQPLNRFFTIKRVKKEPVVGAQEAPKSAVDLPLLRAEPPASPPSSEREMKKQTLHSFFNRFPAYTEGIIPPSCGTTAHAENEYVIIEEEEDSSTDDIIVISDGDD</sequence>
<dbReference type="PANTHER" id="PTHR23240:SF8">
    <property type="entry name" value="PROTEIN ARTEMIS"/>
    <property type="match status" value="1"/>
</dbReference>
<comment type="similarity">
    <text evidence="2">Belongs to the DNA repair metallo-beta-lactamase (DRMBL) family.</text>
</comment>
<feature type="compositionally biased region" description="Polar residues" evidence="13">
    <location>
        <begin position="1"/>
        <end position="16"/>
    </location>
</feature>
<evidence type="ECO:0000256" key="4">
    <source>
        <dbReference type="ARBA" id="ARBA00022759"/>
    </source>
</evidence>
<evidence type="ECO:0000313" key="15">
    <source>
        <dbReference type="EMBL" id="CAD2214878.1"/>
    </source>
</evidence>
<evidence type="ECO:0000313" key="16">
    <source>
        <dbReference type="Proteomes" id="UP000515908"/>
    </source>
</evidence>
<dbReference type="GO" id="GO:0006310">
    <property type="term" value="P:DNA recombination"/>
    <property type="evidence" value="ECO:0007669"/>
    <property type="project" value="UniProtKB-KW"/>
</dbReference>
<feature type="domain" description="DNA repair metallo-beta-lactamase" evidence="14">
    <location>
        <begin position="402"/>
        <end position="496"/>
    </location>
</feature>
<keyword evidence="4" id="KW-0255">Endonuclease</keyword>
<evidence type="ECO:0000256" key="7">
    <source>
        <dbReference type="ARBA" id="ARBA00022839"/>
    </source>
</evidence>
<protein>
    <recommendedName>
        <fullName evidence="11">Protein artemis</fullName>
    </recommendedName>
    <alternativeName>
        <fullName evidence="12">DNA cross-link repair 1C protein</fullName>
    </alternativeName>
</protein>
<dbReference type="VEuPathDB" id="TriTrypDB:ADEAN_000233100"/>
<evidence type="ECO:0000256" key="6">
    <source>
        <dbReference type="ARBA" id="ARBA00022801"/>
    </source>
</evidence>
<dbReference type="InterPro" id="IPR011084">
    <property type="entry name" value="DRMBL"/>
</dbReference>
<dbReference type="GO" id="GO:0035312">
    <property type="term" value="F:5'-3' DNA exonuclease activity"/>
    <property type="evidence" value="ECO:0007669"/>
    <property type="project" value="TreeGrafter"/>
</dbReference>
<reference evidence="15 16" key="1">
    <citation type="submission" date="2020-08" db="EMBL/GenBank/DDBJ databases">
        <authorList>
            <person name="Newling K."/>
            <person name="Davey J."/>
            <person name="Forrester S."/>
        </authorList>
    </citation>
    <scope>NUCLEOTIDE SEQUENCE [LARGE SCALE GENOMIC DNA]</scope>
    <source>
        <strain evidence="16">Crithidia deanei Carvalho (ATCC PRA-265)</strain>
    </source>
</reference>
<keyword evidence="9" id="KW-0234">DNA repair</keyword>
<keyword evidence="7" id="KW-0269">Exonuclease</keyword>
<name>A0A7G2C4Z3_9TRYP</name>
<dbReference type="OrthoDB" id="262529at2759"/>
<keyword evidence="3" id="KW-0540">Nuclease</keyword>
<dbReference type="Gene3D" id="3.40.50.12650">
    <property type="match status" value="1"/>
</dbReference>
<feature type="region of interest" description="Disordered" evidence="13">
    <location>
        <begin position="1"/>
        <end position="41"/>
    </location>
</feature>
<dbReference type="PANTHER" id="PTHR23240">
    <property type="entry name" value="DNA CROSS-LINK REPAIR PROTEIN PSO2/SNM1-RELATED"/>
    <property type="match status" value="1"/>
</dbReference>
<evidence type="ECO:0000256" key="1">
    <source>
        <dbReference type="ARBA" id="ARBA00004123"/>
    </source>
</evidence>
<gene>
    <name evidence="15" type="ORF">ADEAN_000233100</name>
</gene>
<evidence type="ECO:0000256" key="12">
    <source>
        <dbReference type="ARBA" id="ARBA00042677"/>
    </source>
</evidence>
<dbReference type="GO" id="GO:0004519">
    <property type="term" value="F:endonuclease activity"/>
    <property type="evidence" value="ECO:0007669"/>
    <property type="project" value="UniProtKB-KW"/>
</dbReference>
<evidence type="ECO:0000256" key="11">
    <source>
        <dbReference type="ARBA" id="ARBA00039759"/>
    </source>
</evidence>
<evidence type="ECO:0000256" key="9">
    <source>
        <dbReference type="ARBA" id="ARBA00023204"/>
    </source>
</evidence>
<dbReference type="EMBL" id="LR877148">
    <property type="protein sequence ID" value="CAD2214878.1"/>
    <property type="molecule type" value="Genomic_DNA"/>
</dbReference>
<keyword evidence="6" id="KW-0378">Hydrolase</keyword>
<dbReference type="InterPro" id="IPR036866">
    <property type="entry name" value="RibonucZ/Hydroxyglut_hydro"/>
</dbReference>
<dbReference type="Pfam" id="PF07522">
    <property type="entry name" value="DRMBL"/>
    <property type="match status" value="1"/>
</dbReference>
<evidence type="ECO:0000256" key="2">
    <source>
        <dbReference type="ARBA" id="ARBA00010304"/>
    </source>
</evidence>
<dbReference type="AlphaFoldDB" id="A0A7G2C4Z3"/>
<comment type="subcellular location">
    <subcellularLocation>
        <location evidence="1">Nucleus</location>
    </subcellularLocation>
</comment>
<dbReference type="GO" id="GO:0005634">
    <property type="term" value="C:nucleus"/>
    <property type="evidence" value="ECO:0007669"/>
    <property type="project" value="UniProtKB-SubCell"/>
</dbReference>
<dbReference type="GO" id="GO:0036297">
    <property type="term" value="P:interstrand cross-link repair"/>
    <property type="evidence" value="ECO:0007669"/>
    <property type="project" value="TreeGrafter"/>
</dbReference>
<evidence type="ECO:0000256" key="13">
    <source>
        <dbReference type="SAM" id="MobiDB-lite"/>
    </source>
</evidence>
<evidence type="ECO:0000259" key="14">
    <source>
        <dbReference type="Pfam" id="PF07522"/>
    </source>
</evidence>
<evidence type="ECO:0000256" key="8">
    <source>
        <dbReference type="ARBA" id="ARBA00023172"/>
    </source>
</evidence>
<keyword evidence="5" id="KW-0227">DNA damage</keyword>
<dbReference type="GO" id="GO:0003684">
    <property type="term" value="F:damaged DNA binding"/>
    <property type="evidence" value="ECO:0007669"/>
    <property type="project" value="TreeGrafter"/>
</dbReference>
<organism evidence="15 16">
    <name type="scientific">Angomonas deanei</name>
    <dbReference type="NCBI Taxonomy" id="59799"/>
    <lineage>
        <taxon>Eukaryota</taxon>
        <taxon>Discoba</taxon>
        <taxon>Euglenozoa</taxon>
        <taxon>Kinetoplastea</taxon>
        <taxon>Metakinetoplastina</taxon>
        <taxon>Trypanosomatida</taxon>
        <taxon>Trypanosomatidae</taxon>
        <taxon>Strigomonadinae</taxon>
        <taxon>Angomonas</taxon>
    </lineage>
</organism>